<dbReference type="NCBIfam" id="TIGR02467">
    <property type="entry name" value="CbiE"/>
    <property type="match status" value="1"/>
</dbReference>
<name>A0ABS6EWV4_9CLOT</name>
<feature type="domain" description="Tetrapyrrole methylase" evidence="6">
    <location>
        <begin position="1"/>
        <end position="178"/>
    </location>
</feature>
<evidence type="ECO:0000256" key="4">
    <source>
        <dbReference type="ARBA" id="ARBA00022679"/>
    </source>
</evidence>
<keyword evidence="5" id="KW-0949">S-adenosyl-L-methionine</keyword>
<proteinExistence type="predicted"/>
<dbReference type="InterPro" id="IPR000878">
    <property type="entry name" value="4pyrrol_Mease"/>
</dbReference>
<evidence type="ECO:0000259" key="6">
    <source>
        <dbReference type="Pfam" id="PF00590"/>
    </source>
</evidence>
<dbReference type="SUPFAM" id="SSF53790">
    <property type="entry name" value="Tetrapyrrole methylase"/>
    <property type="match status" value="1"/>
</dbReference>
<protein>
    <submittedName>
        <fullName evidence="7">Precorrin-6y C5,15-methyltransferase (Decarboxylating) subunit CbiE</fullName>
    </submittedName>
</protein>
<keyword evidence="4" id="KW-0808">Transferase</keyword>
<evidence type="ECO:0000256" key="2">
    <source>
        <dbReference type="ARBA" id="ARBA00022573"/>
    </source>
</evidence>
<dbReference type="RefSeq" id="WP_032121519.1">
    <property type="nucleotide sequence ID" value="NZ_JAHLQL010000001.1"/>
</dbReference>
<dbReference type="InterPro" id="IPR035996">
    <property type="entry name" value="4pyrrol_Methylase_sf"/>
</dbReference>
<keyword evidence="8" id="KW-1185">Reference proteome</keyword>
<dbReference type="CDD" id="cd11644">
    <property type="entry name" value="Precorrin-6Y-MT"/>
    <property type="match status" value="1"/>
</dbReference>
<keyword evidence="3" id="KW-0489">Methyltransferase</keyword>
<evidence type="ECO:0000256" key="3">
    <source>
        <dbReference type="ARBA" id="ARBA00022603"/>
    </source>
</evidence>
<organism evidence="7 8">
    <name type="scientific">Clostridium simiarum</name>
    <dbReference type="NCBI Taxonomy" id="2841506"/>
    <lineage>
        <taxon>Bacteria</taxon>
        <taxon>Bacillati</taxon>
        <taxon>Bacillota</taxon>
        <taxon>Clostridia</taxon>
        <taxon>Eubacteriales</taxon>
        <taxon>Clostridiaceae</taxon>
        <taxon>Clostridium</taxon>
    </lineage>
</organism>
<dbReference type="PANTHER" id="PTHR43182">
    <property type="entry name" value="COBALT-PRECORRIN-6B C(15)-METHYLTRANSFERASE (DECARBOXYLATING)"/>
    <property type="match status" value="1"/>
</dbReference>
<dbReference type="EMBL" id="JAHLQL010000001">
    <property type="protein sequence ID" value="MBU5590561.1"/>
    <property type="molecule type" value="Genomic_DNA"/>
</dbReference>
<comment type="pathway">
    <text evidence="1">Cofactor biosynthesis; adenosylcobalamin biosynthesis.</text>
</comment>
<dbReference type="InterPro" id="IPR014777">
    <property type="entry name" value="4pyrrole_Mease_sub1"/>
</dbReference>
<dbReference type="InterPro" id="IPR050714">
    <property type="entry name" value="Cobalamin_biosynth_MTase"/>
</dbReference>
<evidence type="ECO:0000256" key="1">
    <source>
        <dbReference type="ARBA" id="ARBA00004953"/>
    </source>
</evidence>
<evidence type="ECO:0000313" key="8">
    <source>
        <dbReference type="Proteomes" id="UP000736583"/>
    </source>
</evidence>
<reference evidence="7 8" key="1">
    <citation type="submission" date="2021-06" db="EMBL/GenBank/DDBJ databases">
        <authorList>
            <person name="Sun Q."/>
            <person name="Li D."/>
        </authorList>
    </citation>
    <scope>NUCLEOTIDE SEQUENCE [LARGE SCALE GENOMIC DNA]</scope>
    <source>
        <strain evidence="7 8">MSJ-4</strain>
    </source>
</reference>
<keyword evidence="2" id="KW-0169">Cobalamin biosynthesis</keyword>
<comment type="caution">
    <text evidence="7">The sequence shown here is derived from an EMBL/GenBank/DDBJ whole genome shotgun (WGS) entry which is preliminary data.</text>
</comment>
<dbReference type="PANTHER" id="PTHR43182:SF1">
    <property type="entry name" value="COBALT-PRECORRIN-7 C(5)-METHYLTRANSFERASE"/>
    <property type="match status" value="1"/>
</dbReference>
<accession>A0ABS6EWV4</accession>
<dbReference type="Proteomes" id="UP000736583">
    <property type="component" value="Unassembled WGS sequence"/>
</dbReference>
<sequence>MLYIVGIGPGHKDYILPKAVEILSNSDFIVGFNRALKSIDFVSVKKIPIKSIEEVLSIAKENEDMKISVIASGDPCFYGISDFINRNYKGNVEVIPGISSFQYLSSKINKSWSFAYLGSVHGREEDFLNKVKENRISFWLTDRNNSPGYLCEKLLENKIKAKIYIGENLSYEDETITIDLNYNLIHKDFSSLSVVAIEVLEMED</sequence>
<dbReference type="Pfam" id="PF00590">
    <property type="entry name" value="TP_methylase"/>
    <property type="match status" value="1"/>
</dbReference>
<evidence type="ECO:0000313" key="7">
    <source>
        <dbReference type="EMBL" id="MBU5590561.1"/>
    </source>
</evidence>
<gene>
    <name evidence="7" type="primary">cbiE</name>
    <name evidence="7" type="ORF">KQI89_02175</name>
</gene>
<dbReference type="InterPro" id="IPR012818">
    <property type="entry name" value="CbiE"/>
</dbReference>
<dbReference type="Gene3D" id="3.40.1010.10">
    <property type="entry name" value="Cobalt-precorrin-4 Transmethylase, Domain 1"/>
    <property type="match status" value="1"/>
</dbReference>
<evidence type="ECO:0000256" key="5">
    <source>
        <dbReference type="ARBA" id="ARBA00022691"/>
    </source>
</evidence>